<dbReference type="SUPFAM" id="SSF53850">
    <property type="entry name" value="Periplasmic binding protein-like II"/>
    <property type="match status" value="1"/>
</dbReference>
<accession>A0ABW8TE40</accession>
<proteinExistence type="inferred from homology"/>
<dbReference type="EMBL" id="JBJIAA010000005">
    <property type="protein sequence ID" value="MFL0250230.1"/>
    <property type="molecule type" value="Genomic_DNA"/>
</dbReference>
<dbReference type="PANTHER" id="PTHR30126">
    <property type="entry name" value="HTH-TYPE TRANSCRIPTIONAL REGULATOR"/>
    <property type="match status" value="1"/>
</dbReference>
<comment type="caution">
    <text evidence="6">The sequence shown here is derived from an EMBL/GenBank/DDBJ whole genome shotgun (WGS) entry which is preliminary data.</text>
</comment>
<reference evidence="6 7" key="1">
    <citation type="submission" date="2024-11" db="EMBL/GenBank/DDBJ databases">
        <authorList>
            <person name="Heng Y.C."/>
            <person name="Lim A.C.H."/>
            <person name="Lee J.K.Y."/>
            <person name="Kittelmann S."/>
        </authorList>
    </citation>
    <scope>NUCLEOTIDE SEQUENCE [LARGE SCALE GENOMIC DNA]</scope>
    <source>
        <strain evidence="6 7">WILCCON 0114</strain>
    </source>
</reference>
<keyword evidence="2" id="KW-0805">Transcription regulation</keyword>
<gene>
    <name evidence="6" type="ORF">ACJDT4_07320</name>
</gene>
<evidence type="ECO:0000313" key="6">
    <source>
        <dbReference type="EMBL" id="MFL0250230.1"/>
    </source>
</evidence>
<comment type="similarity">
    <text evidence="1">Belongs to the LysR transcriptional regulatory family.</text>
</comment>
<name>A0ABW8TE40_9CLOT</name>
<feature type="domain" description="LysR substrate-binding" evidence="5">
    <location>
        <begin position="17"/>
        <end position="159"/>
    </location>
</feature>
<dbReference type="Gene3D" id="3.40.190.290">
    <property type="match status" value="1"/>
</dbReference>
<keyword evidence="7" id="KW-1185">Reference proteome</keyword>
<dbReference type="Pfam" id="PF03466">
    <property type="entry name" value="LysR_substrate"/>
    <property type="match status" value="1"/>
</dbReference>
<keyword evidence="3" id="KW-0238">DNA-binding</keyword>
<evidence type="ECO:0000313" key="7">
    <source>
        <dbReference type="Proteomes" id="UP001623592"/>
    </source>
</evidence>
<dbReference type="InterPro" id="IPR005119">
    <property type="entry name" value="LysR_subst-bd"/>
</dbReference>
<evidence type="ECO:0000256" key="1">
    <source>
        <dbReference type="ARBA" id="ARBA00009437"/>
    </source>
</evidence>
<evidence type="ECO:0000256" key="2">
    <source>
        <dbReference type="ARBA" id="ARBA00023015"/>
    </source>
</evidence>
<protein>
    <submittedName>
        <fullName evidence="6">LysR family transcriptional regulator substrate-binding protein</fullName>
    </submittedName>
</protein>
<evidence type="ECO:0000256" key="3">
    <source>
        <dbReference type="ARBA" id="ARBA00023125"/>
    </source>
</evidence>
<sequence>MNILLVFILNPNKYDDILDIGFVYTELKSNKFQITHFSEDEIILITCPNNKSKVFYKEVSNLPLLYTDLGENFFEWLSSIFGDSPLLKLSTDETSYVIDFVKAGFGYAFVTKSSVKSDLLSGELIQVKIEGSLPPERQIYMIINKSRKDSIAVKNFLKIV</sequence>
<organism evidence="6 7">
    <name type="scientific">Clostridium neuense</name>
    <dbReference type="NCBI Taxonomy" id="1728934"/>
    <lineage>
        <taxon>Bacteria</taxon>
        <taxon>Bacillati</taxon>
        <taxon>Bacillota</taxon>
        <taxon>Clostridia</taxon>
        <taxon>Eubacteriales</taxon>
        <taxon>Clostridiaceae</taxon>
        <taxon>Clostridium</taxon>
    </lineage>
</organism>
<keyword evidence="4" id="KW-0804">Transcription</keyword>
<dbReference type="CDD" id="cd05466">
    <property type="entry name" value="PBP2_LTTR_substrate"/>
    <property type="match status" value="1"/>
</dbReference>
<dbReference type="RefSeq" id="WP_406786895.1">
    <property type="nucleotide sequence ID" value="NZ_JBJIAA010000005.1"/>
</dbReference>
<dbReference type="Proteomes" id="UP001623592">
    <property type="component" value="Unassembled WGS sequence"/>
</dbReference>
<evidence type="ECO:0000259" key="5">
    <source>
        <dbReference type="Pfam" id="PF03466"/>
    </source>
</evidence>
<dbReference type="PANTHER" id="PTHR30126:SF40">
    <property type="entry name" value="HTH-TYPE TRANSCRIPTIONAL REGULATOR GLTR"/>
    <property type="match status" value="1"/>
</dbReference>
<evidence type="ECO:0000256" key="4">
    <source>
        <dbReference type="ARBA" id="ARBA00023163"/>
    </source>
</evidence>